<dbReference type="Gene3D" id="3.40.50.1820">
    <property type="entry name" value="alpha/beta hydrolase"/>
    <property type="match status" value="1"/>
</dbReference>
<dbReference type="EMBL" id="JH793288">
    <property type="protein sequence ID" value="ELQ41644.1"/>
    <property type="molecule type" value="Genomic_DNA"/>
</dbReference>
<gene>
    <name evidence="9" type="ORF">OOU_Y34scaffold00262g26</name>
</gene>
<dbReference type="SUPFAM" id="SSF53474">
    <property type="entry name" value="alpha/beta-Hydrolases"/>
    <property type="match status" value="1"/>
</dbReference>
<dbReference type="InterPro" id="IPR054579">
    <property type="entry name" value="GCE-like_dom"/>
</dbReference>
<dbReference type="AlphaFoldDB" id="A0AA97PP09"/>
<evidence type="ECO:0000256" key="5">
    <source>
        <dbReference type="ARBA" id="ARBA00023185"/>
    </source>
</evidence>
<evidence type="ECO:0000259" key="8">
    <source>
        <dbReference type="Pfam" id="PF22244"/>
    </source>
</evidence>
<feature type="domain" description="4-O-methyl-glucuronoyl methylesterase-like" evidence="8">
    <location>
        <begin position="176"/>
        <end position="409"/>
    </location>
</feature>
<keyword evidence="4" id="KW-0378">Hydrolase</keyword>
<proteinExistence type="inferred from homology"/>
<comment type="similarity">
    <text evidence="1">Belongs to the carbohydrate esterase 15 (CE15) family.</text>
</comment>
<dbReference type="GO" id="GO:0052689">
    <property type="term" value="F:carboxylic ester hydrolase activity"/>
    <property type="evidence" value="ECO:0007669"/>
    <property type="project" value="UniProtKB-KW"/>
</dbReference>
<evidence type="ECO:0000256" key="4">
    <source>
        <dbReference type="ARBA" id="ARBA00022801"/>
    </source>
</evidence>
<keyword evidence="3" id="KW-0732">Signal</keyword>
<sequence length="482" mass="50660">MIIAEGLLGTTSYFPSPESASSTRDMHIQKCGRSLLSSNEPLVPQTSKYFLMTHCVQVGIIRLPTNPALVHVAIVTMHFQVAASLLLAGTAVAMPASAIFSRQEATCSTPTNFPAVSERQLPDPWKMASGKSVASAEDWTCRQAEMSKALQQYVLGDYPPPPDSVTATSTATGLNIQIKVGSNTRAISVGITKPTNPGTSGGPAIIGIGGISIPVPAGIGRINFGNDACASQAGSQSHGTGWFFDLHGRSHSAGATTAWAWCVGRIIDALEQLGPAVTGINTARLGVSGCSRNGKGAFIVGALEKRIALTIPQESGSGGAACWRISDSEKAKGKNIQTASQIVTENAWFSPRFNSFTSRTTTIPADHHFLAAMVAPRGLFVIENDIDWLGPVSTTACMKAGRAIYQALGVGPSMGFSLVGGHQHCQFPSATTANLNSYINRFLLGTGQTNNVETSRATVNMAEWTSNWSAAPKITLTSPARL</sequence>
<keyword evidence="2" id="KW-0719">Serine esterase</keyword>
<evidence type="ECO:0000256" key="1">
    <source>
        <dbReference type="ARBA" id="ARBA00010092"/>
    </source>
</evidence>
<evidence type="ECO:0000256" key="3">
    <source>
        <dbReference type="ARBA" id="ARBA00022729"/>
    </source>
</evidence>
<reference evidence="9" key="1">
    <citation type="journal article" date="2012" name="PLoS Genet.">
        <title>Comparative analysis of the genomes of two field isolates of the rice blast fungus Magnaporthe oryzae.</title>
        <authorList>
            <person name="Xue M."/>
            <person name="Yang J."/>
            <person name="Li Z."/>
            <person name="Hu S."/>
            <person name="Yao N."/>
            <person name="Dean R.A."/>
            <person name="Zhao W."/>
            <person name="Shen M."/>
            <person name="Zhang H."/>
            <person name="Li C."/>
            <person name="Liu L."/>
            <person name="Cao L."/>
            <person name="Xu X."/>
            <person name="Xing Y."/>
            <person name="Hsiang T."/>
            <person name="Zhang Z."/>
            <person name="Xu J.R."/>
            <person name="Peng Y.L."/>
        </authorList>
    </citation>
    <scope>NUCLEOTIDE SEQUENCE</scope>
    <source>
        <strain evidence="9">Y34</strain>
    </source>
</reference>
<evidence type="ECO:0000256" key="6">
    <source>
        <dbReference type="ARBA" id="ARBA00024511"/>
    </source>
</evidence>
<evidence type="ECO:0000256" key="2">
    <source>
        <dbReference type="ARBA" id="ARBA00022487"/>
    </source>
</evidence>
<dbReference type="InterPro" id="IPR029058">
    <property type="entry name" value="AB_hydrolase_fold"/>
</dbReference>
<accession>A0AA97PP09</accession>
<dbReference type="EC" id="3.1.1.117" evidence="7"/>
<comment type="catalytic activity">
    <reaction evidence="6">
        <text>a 4-O-methyl-alpha-D-glucuronosyl ester derivative + H2O = 4-O-methyl-alpha-D-glucuronate derivative + an alcohol + H(+)</text>
        <dbReference type="Rhea" id="RHEA:67452"/>
        <dbReference type="ChEBI" id="CHEBI:15377"/>
        <dbReference type="ChEBI" id="CHEBI:15378"/>
        <dbReference type="ChEBI" id="CHEBI:30879"/>
        <dbReference type="ChEBI" id="CHEBI:171667"/>
        <dbReference type="ChEBI" id="CHEBI:171668"/>
        <dbReference type="EC" id="3.1.1.117"/>
    </reaction>
    <physiologicalReaction direction="left-to-right" evidence="6">
        <dbReference type="Rhea" id="RHEA:67453"/>
    </physiologicalReaction>
</comment>
<keyword evidence="5" id="KW-0439">Lignin degradation</keyword>
<dbReference type="Proteomes" id="UP000011086">
    <property type="component" value="Unassembled WGS sequence"/>
</dbReference>
<organism evidence="9">
    <name type="scientific">Pyricularia oryzae (strain Y34)</name>
    <name type="common">Rice blast fungus</name>
    <name type="synonym">Magnaporthe oryzae</name>
    <dbReference type="NCBI Taxonomy" id="1143189"/>
    <lineage>
        <taxon>Eukaryota</taxon>
        <taxon>Fungi</taxon>
        <taxon>Dikarya</taxon>
        <taxon>Ascomycota</taxon>
        <taxon>Pezizomycotina</taxon>
        <taxon>Sordariomycetes</taxon>
        <taxon>Sordariomycetidae</taxon>
        <taxon>Magnaporthales</taxon>
        <taxon>Pyriculariaceae</taxon>
        <taxon>Pyricularia</taxon>
    </lineage>
</organism>
<name>A0AA97PP09_PYRO3</name>
<dbReference type="GO" id="GO:0046274">
    <property type="term" value="P:lignin catabolic process"/>
    <property type="evidence" value="ECO:0007669"/>
    <property type="project" value="UniProtKB-KW"/>
</dbReference>
<dbReference type="Pfam" id="PF22244">
    <property type="entry name" value="GCE_fung"/>
    <property type="match status" value="1"/>
</dbReference>
<evidence type="ECO:0000313" key="9">
    <source>
        <dbReference type="EMBL" id="ELQ41644.1"/>
    </source>
</evidence>
<evidence type="ECO:0000256" key="7">
    <source>
        <dbReference type="ARBA" id="ARBA00026105"/>
    </source>
</evidence>
<protein>
    <recommendedName>
        <fullName evidence="7">(4-O-methyl)-D-glucuronate--lignin esterase</fullName>
        <ecNumber evidence="7">3.1.1.117</ecNumber>
    </recommendedName>
</protein>